<gene>
    <name evidence="1" type="ORF">AN2335V1_0837</name>
    <name evidence="2" type="ORF">SAMEA3729809_02203</name>
</gene>
<evidence type="ECO:0000313" key="2">
    <source>
        <dbReference type="EMBL" id="SXF93483.1"/>
    </source>
</evidence>
<organism evidence="1 4">
    <name type="scientific">Klebsiella variicola</name>
    <dbReference type="NCBI Taxonomy" id="244366"/>
    <lineage>
        <taxon>Bacteria</taxon>
        <taxon>Pseudomonadati</taxon>
        <taxon>Pseudomonadota</taxon>
        <taxon>Gammaproteobacteria</taxon>
        <taxon>Enterobacterales</taxon>
        <taxon>Enterobacteriaceae</taxon>
        <taxon>Klebsiella/Raoultella group</taxon>
        <taxon>Klebsiella</taxon>
        <taxon>Klebsiella pneumoniae complex</taxon>
    </lineage>
</organism>
<name>A0A0J4UGY1_KLEVA</name>
<dbReference type="AlphaFoldDB" id="A0A0J4UGY1"/>
<dbReference type="EMBL" id="CAJOXS020000001">
    <property type="protein sequence ID" value="CAH5982133.1"/>
    <property type="molecule type" value="Genomic_DNA"/>
</dbReference>
<reference evidence="1" key="2">
    <citation type="submission" date="2022-05" db="EMBL/GenBank/DDBJ databases">
        <authorList>
            <person name="Alioto T."/>
            <person name="Alioto T."/>
            <person name="Gomez Garrido J."/>
        </authorList>
    </citation>
    <scope>NUCLEOTIDE SEQUENCE</scope>
    <source>
        <strain evidence="1">0</strain>
    </source>
</reference>
<protein>
    <submittedName>
        <fullName evidence="1">Uncharacterized protein</fullName>
    </submittedName>
</protein>
<keyword evidence="4" id="KW-1185">Reference proteome</keyword>
<comment type="caution">
    <text evidence="1">The sequence shown here is derived from an EMBL/GenBank/DDBJ whole genome shotgun (WGS) entry which is preliminary data.</text>
</comment>
<dbReference type="Proteomes" id="UP000258928">
    <property type="component" value="Unassembled WGS sequence"/>
</dbReference>
<accession>A0A0J4UGY1</accession>
<sequence length="32" mass="4048">MELTRWQRWRLLAFRLFAVRADRLNHTPTRHV</sequence>
<dbReference type="EMBL" id="UKAS01000005">
    <property type="protein sequence ID" value="SXF93483.1"/>
    <property type="molecule type" value="Genomic_DNA"/>
</dbReference>
<evidence type="ECO:0000313" key="3">
    <source>
        <dbReference type="Proteomes" id="UP000258928"/>
    </source>
</evidence>
<reference evidence="2 3" key="1">
    <citation type="submission" date="2018-08" db="EMBL/GenBank/DDBJ databases">
        <authorList>
            <consortium name="Pathogen Informatics"/>
        </authorList>
    </citation>
    <scope>NUCLEOTIDE SEQUENCE [LARGE SCALE GENOMIC DNA]</scope>
    <source>
        <strain evidence="2 3">EuSCAPE_TR218</strain>
    </source>
</reference>
<evidence type="ECO:0000313" key="4">
    <source>
        <dbReference type="Proteomes" id="UP000789617"/>
    </source>
</evidence>
<evidence type="ECO:0000313" key="1">
    <source>
        <dbReference type="EMBL" id="CAH5982133.1"/>
    </source>
</evidence>
<dbReference type="Proteomes" id="UP000789617">
    <property type="component" value="Unassembled WGS sequence"/>
</dbReference>
<proteinExistence type="predicted"/>
<accession>A0A6I8L570</accession>